<keyword evidence="7" id="KW-1185">Reference proteome</keyword>
<reference evidence="6 7" key="1">
    <citation type="submission" date="2013-11" db="EMBL/GenBank/DDBJ databases">
        <title>Metagenomic analysis of a methanogenic consortium involved in long chain n-alkane degradation.</title>
        <authorList>
            <person name="Davidova I.A."/>
            <person name="Callaghan A.V."/>
            <person name="Wawrik B."/>
            <person name="Pruitt S."/>
            <person name="Marks C."/>
            <person name="Duncan K.E."/>
            <person name="Suflita J.M."/>
        </authorList>
    </citation>
    <scope>NUCLEOTIDE SEQUENCE [LARGE SCALE GENOMIC DNA]</scope>
    <source>
        <strain evidence="6 7">SPR</strain>
    </source>
</reference>
<keyword evidence="3 5" id="KW-0949">S-adenosyl-L-methionine</keyword>
<evidence type="ECO:0000256" key="1">
    <source>
        <dbReference type="ARBA" id="ARBA00022603"/>
    </source>
</evidence>
<comment type="catalytic activity">
    <reaction evidence="5">
        <text>pseudouridine(1915) in 23S rRNA + S-adenosyl-L-methionine = N(3)-methylpseudouridine(1915) in 23S rRNA + S-adenosyl-L-homocysteine + H(+)</text>
        <dbReference type="Rhea" id="RHEA:42752"/>
        <dbReference type="Rhea" id="RHEA-COMP:10221"/>
        <dbReference type="Rhea" id="RHEA-COMP:10222"/>
        <dbReference type="ChEBI" id="CHEBI:15378"/>
        <dbReference type="ChEBI" id="CHEBI:57856"/>
        <dbReference type="ChEBI" id="CHEBI:59789"/>
        <dbReference type="ChEBI" id="CHEBI:65314"/>
        <dbReference type="ChEBI" id="CHEBI:74486"/>
        <dbReference type="EC" id="2.1.1.177"/>
    </reaction>
</comment>
<dbReference type="HAMAP" id="MF_00658">
    <property type="entry name" value="23SrRNA_methyltr_H"/>
    <property type="match status" value="1"/>
</dbReference>
<dbReference type="InterPro" id="IPR003742">
    <property type="entry name" value="RlmH-like"/>
</dbReference>
<accession>A0A0D2JR30</accession>
<comment type="caution">
    <text evidence="6">The sequence shown here is derived from an EMBL/GenBank/DDBJ whole genome shotgun (WGS) entry which is preliminary data.</text>
</comment>
<dbReference type="OrthoDB" id="9806643at2"/>
<dbReference type="Proteomes" id="UP000032233">
    <property type="component" value="Unassembled WGS sequence"/>
</dbReference>
<dbReference type="STRING" id="1429043.X474_21660"/>
<dbReference type="Gene3D" id="3.40.1280.10">
    <property type="match status" value="1"/>
</dbReference>
<gene>
    <name evidence="5" type="primary">rlmH</name>
    <name evidence="6" type="ORF">X474_21660</name>
</gene>
<dbReference type="EMBL" id="AZAC01000037">
    <property type="protein sequence ID" value="KIX11940.1"/>
    <property type="molecule type" value="Genomic_DNA"/>
</dbReference>
<keyword evidence="5" id="KW-0698">rRNA processing</keyword>
<dbReference type="InterPro" id="IPR029028">
    <property type="entry name" value="Alpha/beta_knot_MTases"/>
</dbReference>
<dbReference type="PIRSF" id="PIRSF004505">
    <property type="entry name" value="MT_bac"/>
    <property type="match status" value="1"/>
</dbReference>
<dbReference type="PANTHER" id="PTHR33603:SF1">
    <property type="entry name" value="RIBOSOMAL RNA LARGE SUBUNIT METHYLTRANSFERASE H"/>
    <property type="match status" value="1"/>
</dbReference>
<dbReference type="Pfam" id="PF02590">
    <property type="entry name" value="SPOUT_MTase"/>
    <property type="match status" value="1"/>
</dbReference>
<protein>
    <recommendedName>
        <fullName evidence="5">Ribosomal RNA large subunit methyltransferase H</fullName>
        <ecNumber evidence="5">2.1.1.177</ecNumber>
    </recommendedName>
    <alternativeName>
        <fullName evidence="5">23S rRNA (pseudouridine1915-N3)-methyltransferase</fullName>
    </alternativeName>
    <alternativeName>
        <fullName evidence="5">23S rRNA m3Psi1915 methyltransferase</fullName>
    </alternativeName>
    <alternativeName>
        <fullName evidence="5">rRNA (pseudouridine-N3-)-methyltransferase RlmH</fullName>
    </alternativeName>
</protein>
<keyword evidence="5" id="KW-0963">Cytoplasm</keyword>
<comment type="function">
    <text evidence="5">Specifically methylates the pseudouridine at position 1915 (m3Psi1915) in 23S rRNA.</text>
</comment>
<keyword evidence="1 5" id="KW-0489">Methyltransferase</keyword>
<dbReference type="InterPro" id="IPR029026">
    <property type="entry name" value="tRNA_m1G_MTases_N"/>
</dbReference>
<evidence type="ECO:0000256" key="2">
    <source>
        <dbReference type="ARBA" id="ARBA00022679"/>
    </source>
</evidence>
<proteinExistence type="inferred from homology"/>
<sequence length="157" mass="17150">MKNCLLTVGKPKAEYVALGLAEFQKRLKKSGGCELVQVKAVRAGKGISDQEVMAGEAANLLARLDPRDHVWALDRQGSAWSSEEWARHLDKARLSGPRRLVLVIGGALGLDRQILERANKKVSLGAATLPHELAALVTLEQLYRAYSILANSPYHKA</sequence>
<dbReference type="SUPFAM" id="SSF75217">
    <property type="entry name" value="alpha/beta knot"/>
    <property type="match status" value="1"/>
</dbReference>
<comment type="subunit">
    <text evidence="5">Homodimer.</text>
</comment>
<comment type="caution">
    <text evidence="5">Lacks conserved residue(s) required for the propagation of feature annotation.</text>
</comment>
<comment type="subcellular location">
    <subcellularLocation>
        <location evidence="5">Cytoplasm</location>
    </subcellularLocation>
</comment>
<dbReference type="EC" id="2.1.1.177" evidence="5"/>
<name>A0A0D2JR30_9BACT</name>
<dbReference type="AlphaFoldDB" id="A0A0D2JR30"/>
<dbReference type="FunCoup" id="A0A0D2JR30">
    <property type="interactions" value="371"/>
</dbReference>
<organism evidence="6 7">
    <name type="scientific">Dethiosulfatarculus sandiegensis</name>
    <dbReference type="NCBI Taxonomy" id="1429043"/>
    <lineage>
        <taxon>Bacteria</taxon>
        <taxon>Pseudomonadati</taxon>
        <taxon>Thermodesulfobacteriota</taxon>
        <taxon>Desulfarculia</taxon>
        <taxon>Desulfarculales</taxon>
        <taxon>Desulfarculaceae</taxon>
        <taxon>Dethiosulfatarculus</taxon>
    </lineage>
</organism>
<evidence type="ECO:0000313" key="6">
    <source>
        <dbReference type="EMBL" id="KIX11940.1"/>
    </source>
</evidence>
<dbReference type="InParanoid" id="A0A0D2JR30"/>
<feature type="binding site" evidence="5">
    <location>
        <position position="73"/>
    </location>
    <ligand>
        <name>S-adenosyl-L-methionine</name>
        <dbReference type="ChEBI" id="CHEBI:59789"/>
    </ligand>
</feature>
<comment type="similarity">
    <text evidence="4 5">Belongs to the RNA methyltransferase RlmH family.</text>
</comment>
<evidence type="ECO:0000313" key="7">
    <source>
        <dbReference type="Proteomes" id="UP000032233"/>
    </source>
</evidence>
<dbReference type="GO" id="GO:0070038">
    <property type="term" value="F:rRNA (pseudouridine-N3-)-methyltransferase activity"/>
    <property type="evidence" value="ECO:0007669"/>
    <property type="project" value="UniProtKB-UniRule"/>
</dbReference>
<evidence type="ECO:0000256" key="5">
    <source>
        <dbReference type="HAMAP-Rule" id="MF_00658"/>
    </source>
</evidence>
<keyword evidence="2 5" id="KW-0808">Transferase</keyword>
<evidence type="ECO:0000256" key="4">
    <source>
        <dbReference type="ARBA" id="ARBA00038303"/>
    </source>
</evidence>
<dbReference type="GO" id="GO:0005737">
    <property type="term" value="C:cytoplasm"/>
    <property type="evidence" value="ECO:0007669"/>
    <property type="project" value="UniProtKB-SubCell"/>
</dbReference>
<feature type="binding site" evidence="5">
    <location>
        <position position="105"/>
    </location>
    <ligand>
        <name>S-adenosyl-L-methionine</name>
        <dbReference type="ChEBI" id="CHEBI:59789"/>
    </ligand>
</feature>
<dbReference type="PANTHER" id="PTHR33603">
    <property type="entry name" value="METHYLTRANSFERASE"/>
    <property type="match status" value="1"/>
</dbReference>
<evidence type="ECO:0000256" key="3">
    <source>
        <dbReference type="ARBA" id="ARBA00022691"/>
    </source>
</evidence>
<dbReference type="CDD" id="cd18081">
    <property type="entry name" value="RlmH-like"/>
    <property type="match status" value="1"/>
</dbReference>
<dbReference type="RefSeq" id="WP_044351296.1">
    <property type="nucleotide sequence ID" value="NZ_AZAC01000037.1"/>
</dbReference>